<dbReference type="OrthoDB" id="339151at2759"/>
<organism evidence="6">
    <name type="scientific">Hymenolepis diminuta</name>
    <name type="common">Rat tapeworm</name>
    <dbReference type="NCBI Taxonomy" id="6216"/>
    <lineage>
        <taxon>Eukaryota</taxon>
        <taxon>Metazoa</taxon>
        <taxon>Spiralia</taxon>
        <taxon>Lophotrochozoa</taxon>
        <taxon>Platyhelminthes</taxon>
        <taxon>Cestoda</taxon>
        <taxon>Eucestoda</taxon>
        <taxon>Cyclophyllidea</taxon>
        <taxon>Hymenolepididae</taxon>
        <taxon>Hymenolepis</taxon>
    </lineage>
</organism>
<dbReference type="GO" id="GO:0005829">
    <property type="term" value="C:cytosol"/>
    <property type="evidence" value="ECO:0007669"/>
    <property type="project" value="TreeGrafter"/>
</dbReference>
<dbReference type="GO" id="GO:0003729">
    <property type="term" value="F:mRNA binding"/>
    <property type="evidence" value="ECO:0007669"/>
    <property type="project" value="TreeGrafter"/>
</dbReference>
<feature type="compositionally biased region" description="Polar residues" evidence="2">
    <location>
        <begin position="221"/>
        <end position="230"/>
    </location>
</feature>
<dbReference type="InterPro" id="IPR018222">
    <property type="entry name" value="Nuclear_transport_factor_2_euk"/>
</dbReference>
<dbReference type="AlphaFoldDB" id="A0A0R3SAH2"/>
<dbReference type="EMBL" id="UYSG01000243">
    <property type="protein sequence ID" value="VDL18810.1"/>
    <property type="molecule type" value="Genomic_DNA"/>
</dbReference>
<dbReference type="Proteomes" id="UP000274504">
    <property type="component" value="Unassembled WGS sequence"/>
</dbReference>
<dbReference type="PANTHER" id="PTHR10693">
    <property type="entry name" value="RAS GTPASE-ACTIVATING PROTEIN-BINDING PROTEIN"/>
    <property type="match status" value="1"/>
</dbReference>
<feature type="compositionally biased region" description="Polar residues" evidence="2">
    <location>
        <begin position="420"/>
        <end position="431"/>
    </location>
</feature>
<dbReference type="PANTHER" id="PTHR10693:SF20">
    <property type="entry name" value="AT27578P"/>
    <property type="match status" value="1"/>
</dbReference>
<dbReference type="SUPFAM" id="SSF54427">
    <property type="entry name" value="NTF2-like"/>
    <property type="match status" value="1"/>
</dbReference>
<keyword evidence="1" id="KW-0694">RNA-binding</keyword>
<accession>A0A0R3SAH2</accession>
<evidence type="ECO:0000259" key="3">
    <source>
        <dbReference type="PROSITE" id="PS50177"/>
    </source>
</evidence>
<gene>
    <name evidence="4" type="ORF">HDID_LOCUS1349</name>
</gene>
<evidence type="ECO:0000313" key="4">
    <source>
        <dbReference type="EMBL" id="VDL18810.1"/>
    </source>
</evidence>
<dbReference type="InterPro" id="IPR032710">
    <property type="entry name" value="NTF2-like_dom_sf"/>
</dbReference>
<name>A0A0R3SAH2_HYMDI</name>
<protein>
    <submittedName>
        <fullName evidence="6">NTF2 domain-containing protein</fullName>
    </submittedName>
</protein>
<sequence>MVTNGDVAVPNNILLKMNLKEVSGLAEQFVLQYYTVMNQYPELLHRFYSNESVLIYESQPVTGQGDINNLLIKLNLKDTRVIILKVDALKGHGNSAMVQVCGEQSVGEGPYRRFMRSFTLVEKGPNSFVVIGDIFRYQDRVYIPEKNQAGNATVSEETEAKQAGGKQSAKAPANGVPVDNKNVNRHKPTQPKTEKQVPKKAETDMHPRPASPKTPVESAPQKPTDSNVHSQPAPHKSEHAEPSTSAQNKSHNQNASAQPQHVPEQQQKPASSVPLSWAQRASNNAASTPPARTVQPSKTVASEQPAQPPSAKTGGNTQQRNVRGSSINNSAAVSSGRPNNQSQPQQAGPSVNRESNSEWTDVRGQRNKNFKGMNDRKKTTHGQGQQTQLGGRSGPRGNMRAGGGGNRGVNKGSARVGNRGTANSSGAPPRQ</sequence>
<feature type="compositionally biased region" description="Low complexity" evidence="2">
    <location>
        <begin position="161"/>
        <end position="173"/>
    </location>
</feature>
<dbReference type="CDD" id="cd00780">
    <property type="entry name" value="NTF2"/>
    <property type="match status" value="1"/>
</dbReference>
<feature type="compositionally biased region" description="Polar residues" evidence="2">
    <location>
        <begin position="313"/>
        <end position="359"/>
    </location>
</feature>
<feature type="compositionally biased region" description="Polar residues" evidence="2">
    <location>
        <begin position="294"/>
        <end position="305"/>
    </location>
</feature>
<feature type="compositionally biased region" description="Polar residues" evidence="2">
    <location>
        <begin position="242"/>
        <end position="287"/>
    </location>
</feature>
<reference evidence="6" key="1">
    <citation type="submission" date="2017-02" db="UniProtKB">
        <authorList>
            <consortium name="WormBaseParasite"/>
        </authorList>
    </citation>
    <scope>IDENTIFICATION</scope>
</reference>
<dbReference type="Gene3D" id="3.10.450.50">
    <property type="match status" value="1"/>
</dbReference>
<dbReference type="WBParaSite" id="HDID_0000134801-mRNA-1">
    <property type="protein sequence ID" value="HDID_0000134801-mRNA-1"/>
    <property type="gene ID" value="HDID_0000134801"/>
</dbReference>
<feature type="compositionally biased region" description="Basic and acidic residues" evidence="2">
    <location>
        <begin position="192"/>
        <end position="207"/>
    </location>
</feature>
<evidence type="ECO:0000313" key="6">
    <source>
        <dbReference type="WBParaSite" id="HDID_0000134801-mRNA-1"/>
    </source>
</evidence>
<dbReference type="CDD" id="cd22541">
    <property type="entry name" value="SP5_N"/>
    <property type="match status" value="1"/>
</dbReference>
<feature type="region of interest" description="Disordered" evidence="2">
    <location>
        <begin position="151"/>
        <end position="431"/>
    </location>
</feature>
<feature type="compositionally biased region" description="Low complexity" evidence="2">
    <location>
        <begin position="381"/>
        <end position="399"/>
    </location>
</feature>
<evidence type="ECO:0000313" key="5">
    <source>
        <dbReference type="Proteomes" id="UP000274504"/>
    </source>
</evidence>
<dbReference type="Pfam" id="PF02136">
    <property type="entry name" value="NTF2"/>
    <property type="match status" value="1"/>
</dbReference>
<dbReference type="InterPro" id="IPR039539">
    <property type="entry name" value="Ras_GTPase_bind_prot"/>
</dbReference>
<evidence type="ECO:0000256" key="2">
    <source>
        <dbReference type="SAM" id="MobiDB-lite"/>
    </source>
</evidence>
<proteinExistence type="predicted"/>
<reference evidence="4 5" key="2">
    <citation type="submission" date="2018-11" db="EMBL/GenBank/DDBJ databases">
        <authorList>
            <consortium name="Pathogen Informatics"/>
        </authorList>
    </citation>
    <scope>NUCLEOTIDE SEQUENCE [LARGE SCALE GENOMIC DNA]</scope>
</reference>
<dbReference type="PROSITE" id="PS50177">
    <property type="entry name" value="NTF2_DOMAIN"/>
    <property type="match status" value="1"/>
</dbReference>
<dbReference type="STRING" id="6216.A0A0R3SAH2"/>
<evidence type="ECO:0000256" key="1">
    <source>
        <dbReference type="ARBA" id="ARBA00022884"/>
    </source>
</evidence>
<feature type="domain" description="NTF2" evidence="3">
    <location>
        <begin position="25"/>
        <end position="137"/>
    </location>
</feature>
<dbReference type="InterPro" id="IPR002075">
    <property type="entry name" value="NTF2_dom"/>
</dbReference>
<dbReference type="GO" id="GO:1990904">
    <property type="term" value="C:ribonucleoprotein complex"/>
    <property type="evidence" value="ECO:0007669"/>
    <property type="project" value="TreeGrafter"/>
</dbReference>